<name>Q87F11_XYLFT</name>
<evidence type="ECO:0000256" key="1">
    <source>
        <dbReference type="SAM" id="Coils"/>
    </source>
</evidence>
<dbReference type="InterPro" id="IPR027417">
    <property type="entry name" value="P-loop_NTPase"/>
</dbReference>
<dbReference type="EMBL" id="AE009442">
    <property type="protein sequence ID" value="AAO28026.1"/>
    <property type="molecule type" value="Genomic_DNA"/>
</dbReference>
<protein>
    <recommendedName>
        <fullName evidence="2">DUF2326 domain-containing protein</fullName>
    </recommendedName>
</protein>
<dbReference type="HOGENOM" id="CLU_456234_0_0_6"/>
<feature type="coiled-coil region" evidence="1">
    <location>
        <begin position="342"/>
        <end position="369"/>
    </location>
</feature>
<accession>Q87F11</accession>
<proteinExistence type="predicted"/>
<feature type="domain" description="DUF2326" evidence="2">
    <location>
        <begin position="468"/>
        <end position="600"/>
    </location>
</feature>
<dbReference type="InterPro" id="IPR018760">
    <property type="entry name" value="DUF2326"/>
</dbReference>
<keyword evidence="1" id="KW-0175">Coiled coil</keyword>
<organism evidence="3 4">
    <name type="scientific">Xylella fastidiosa (strain Temecula1 / ATCC 700964)</name>
    <dbReference type="NCBI Taxonomy" id="183190"/>
    <lineage>
        <taxon>Bacteria</taxon>
        <taxon>Pseudomonadati</taxon>
        <taxon>Pseudomonadota</taxon>
        <taxon>Gammaproteobacteria</taxon>
        <taxon>Lysobacterales</taxon>
        <taxon>Lysobacteraceae</taxon>
        <taxon>Xylella</taxon>
    </lineage>
</organism>
<evidence type="ECO:0000259" key="2">
    <source>
        <dbReference type="Pfam" id="PF10088"/>
    </source>
</evidence>
<dbReference type="Pfam" id="PF10088">
    <property type="entry name" value="DUF2326"/>
    <property type="match status" value="1"/>
</dbReference>
<dbReference type="AlphaFoldDB" id="Q87F11"/>
<dbReference type="Gene3D" id="3.40.50.300">
    <property type="entry name" value="P-loop containing nucleotide triphosphate hydrolases"/>
    <property type="match status" value="1"/>
</dbReference>
<sequence length="602" mass="70307">MWGIMKLSKLYSNHHQVFSPVKFSPGLNVVMAEIRLPENRKKDTHNLGKTTLGRLLDFCFLSKRDRNLFLFKHEKLFDHFVFFLEVECEDASFITVRRSVRSATKISFKRHKTGDKDFSTLLPIEWDHWDVTFDDARQLFHDLLGWRMLNKWSYRKVLGYLLRSQENFSKVFELSHSVVKHADWKPFLAHLLGFDGNCAAEYYKKTQELESKKKEAELLRKTWGRSLDSLEEIETTELRKQDEVNKKQALLDTFDFHAQDPALTEELVDTVDERIAALNARRYSMRSHWKRVKTSLQEGQILFCPDEAQVLFDEVGVLFQGQIKKDFEHLIAFNRAITAERHDYLQEELAEIEGDLKEINAELDDLGKRRAEGLAFLTNRGVFTKYQTLCNEIIALRGEVAFLEYQREPLRKLQALDQYIGTLKHECIDLEERINTDVRQQCSEKESLFASIGRYFKEMIREVIDCYGALRVTTNKHGHLEFHAEITDAAGKPTSADLGNTYRRLMCIAFDLAVLRAYSNDPFPRFVYHDGVFESLDDRKKENLLRVIRQYASFGIQSVITLIDSDLPERSVNDLPVFSPDEIVLTLHDEGEFGRLFKMQSW</sequence>
<dbReference type="KEGG" id="xft:PD_0127"/>
<gene>
    <name evidence="3" type="ordered locus">PD_0127</name>
</gene>
<dbReference type="Proteomes" id="UP000002516">
    <property type="component" value="Chromosome"/>
</dbReference>
<evidence type="ECO:0000313" key="3">
    <source>
        <dbReference type="EMBL" id="AAO28026.1"/>
    </source>
</evidence>
<keyword evidence="4" id="KW-1185">Reference proteome</keyword>
<evidence type="ECO:0000313" key="4">
    <source>
        <dbReference type="Proteomes" id="UP000002516"/>
    </source>
</evidence>
<reference evidence="3 4" key="1">
    <citation type="journal article" date="2003" name="J. Bacteriol.">
        <title>Comparative analyses of the complete genome sequences of Pierce's disease and citrus variegated chlorosis strains of Xylella fastidiosa.</title>
        <authorList>
            <person name="Van Sluys M.A."/>
            <person name="de Oliveira M.C."/>
            <person name="Monteiro-Vitorello C.B."/>
            <person name="Miyaki C.Y."/>
            <person name="Furlan L.R."/>
            <person name="Camargo L.E."/>
            <person name="da Silva A.C."/>
            <person name="Moon D.H."/>
            <person name="Takita M.A."/>
            <person name="Lemos E.G."/>
            <person name="Machado M.A."/>
            <person name="Ferro M.I."/>
            <person name="da Silva F.R."/>
            <person name="Goldman M.H."/>
            <person name="Goldman G.H."/>
            <person name="Lemos M.V."/>
            <person name="El-Dorry H."/>
            <person name="Tsai S.M."/>
            <person name="Carrer H."/>
            <person name="Carraro D.M."/>
            <person name="de Oliveira R.C."/>
            <person name="Nunes L.R."/>
            <person name="Siqueira W.J."/>
            <person name="Coutinho L.L."/>
            <person name="Kimura E.T."/>
            <person name="Ferro E.S."/>
            <person name="Harakava R."/>
            <person name="Kuramae E.E."/>
            <person name="Marino C.L."/>
            <person name="Giglioti E."/>
            <person name="Abreu I.L."/>
            <person name="Alves L.M."/>
            <person name="do Amaral A.M."/>
            <person name="Baia G.S."/>
            <person name="Blanco S.R."/>
            <person name="Brito M.S."/>
            <person name="Cannavan F.S."/>
            <person name="Celestino A.V."/>
            <person name="da Cunha A.F."/>
            <person name="Fenille R.C."/>
            <person name="Ferro J.A."/>
            <person name="Formighieri E.F."/>
            <person name="Kishi L.T."/>
            <person name="Leoni S.G."/>
            <person name="Oliveira A.R."/>
            <person name="Rosa V.E.Jr."/>
            <person name="Sassaki F.T."/>
            <person name="Sena J.A."/>
            <person name="de Souza A.A."/>
            <person name="Truffi D."/>
            <person name="Tsukumo F."/>
            <person name="Yanai G.M."/>
            <person name="Zaros L.G."/>
            <person name="Civerolo E.L."/>
            <person name="Simpson A.J."/>
            <person name="Almeida N.F.Jr."/>
            <person name="Setubal J.C."/>
            <person name="Kitajima J.P."/>
        </authorList>
    </citation>
    <scope>NUCLEOTIDE SEQUENCE [LARGE SCALE GENOMIC DNA]</scope>
    <source>
        <strain evidence="4">Temecula1 / ATCC 700964</strain>
    </source>
</reference>